<feature type="compositionally biased region" description="Low complexity" evidence="2">
    <location>
        <begin position="575"/>
        <end position="586"/>
    </location>
</feature>
<dbReference type="InterPro" id="IPR039875">
    <property type="entry name" value="LENG1-like"/>
</dbReference>
<evidence type="ECO:0000313" key="5">
    <source>
        <dbReference type="Proteomes" id="UP000518752"/>
    </source>
</evidence>
<dbReference type="InterPro" id="IPR036236">
    <property type="entry name" value="Znf_C2H2_sf"/>
</dbReference>
<reference evidence="4 5" key="1">
    <citation type="journal article" date="2020" name="ISME J.">
        <title>Uncovering the hidden diversity of litter-decomposition mechanisms in mushroom-forming fungi.</title>
        <authorList>
            <person name="Floudas D."/>
            <person name="Bentzer J."/>
            <person name="Ahren D."/>
            <person name="Johansson T."/>
            <person name="Persson P."/>
            <person name="Tunlid A."/>
        </authorList>
    </citation>
    <scope>NUCLEOTIDE SEQUENCE [LARGE SCALE GENOMIC DNA]</scope>
    <source>
        <strain evidence="4 5">CBS 406.79</strain>
    </source>
</reference>
<dbReference type="SUPFAM" id="SSF57667">
    <property type="entry name" value="beta-beta-alpha zinc fingers"/>
    <property type="match status" value="1"/>
</dbReference>
<name>A0A8H5M3G2_9AGAR</name>
<dbReference type="InterPro" id="IPR013087">
    <property type="entry name" value="Znf_C2H2_type"/>
</dbReference>
<feature type="compositionally biased region" description="Basic and acidic residues" evidence="2">
    <location>
        <begin position="587"/>
        <end position="597"/>
    </location>
</feature>
<evidence type="ECO:0000313" key="4">
    <source>
        <dbReference type="EMBL" id="KAF5379311.1"/>
    </source>
</evidence>
<feature type="coiled-coil region" evidence="1">
    <location>
        <begin position="404"/>
        <end position="431"/>
    </location>
</feature>
<feature type="domain" description="C2H2-type" evidence="3">
    <location>
        <begin position="17"/>
        <end position="37"/>
    </location>
</feature>
<feature type="compositionally biased region" description="Low complexity" evidence="2">
    <location>
        <begin position="114"/>
        <end position="128"/>
    </location>
</feature>
<organism evidence="4 5">
    <name type="scientific">Collybiopsis confluens</name>
    <dbReference type="NCBI Taxonomy" id="2823264"/>
    <lineage>
        <taxon>Eukaryota</taxon>
        <taxon>Fungi</taxon>
        <taxon>Dikarya</taxon>
        <taxon>Basidiomycota</taxon>
        <taxon>Agaricomycotina</taxon>
        <taxon>Agaricomycetes</taxon>
        <taxon>Agaricomycetidae</taxon>
        <taxon>Agaricales</taxon>
        <taxon>Marasmiineae</taxon>
        <taxon>Omphalotaceae</taxon>
        <taxon>Collybiopsis</taxon>
    </lineage>
</organism>
<proteinExistence type="predicted"/>
<keyword evidence="1" id="KW-0175">Coiled coil</keyword>
<dbReference type="Proteomes" id="UP000518752">
    <property type="component" value="Unassembled WGS sequence"/>
</dbReference>
<comment type="caution">
    <text evidence="4">The sequence shown here is derived from an EMBL/GenBank/DDBJ whole genome shotgun (WGS) entry which is preliminary data.</text>
</comment>
<feature type="region of interest" description="Disordered" evidence="2">
    <location>
        <begin position="81"/>
        <end position="129"/>
    </location>
</feature>
<sequence length="660" mass="73614">MPRAIVLKYLDRSSVECSKCGEILPNAVQLRGHVLAHGFAMPQRSNLKTHYCTHLKDKCNACPDCDFRTCDPGSLTRHRKRIHKYVPRPRRKAQNDKVVRYSPYSLPAARPARSGSDVSSPSSPSVSSMALASADSTPYSTFVLQFDTESSSPPSPPQAEVPRDAQTSVDKLGCDSDSGFGGFHWGPFDYSQLPALMPRSLVPAVESTPSLEMFESFHSSDYSGSFFVQNYHVASSSQIDDIWSQGFAEYGPQFEAELSSYDFGDVIAQASASAADENDTQGVFGWMYEKPDASPYQAVSSITSSPLHNDYSYPATSLSSSSQPFPSSLLDPHVVFLAPSLAKLIANKLRSPPFCQILPMWRTRLKRFVISRGKHLPITTLTCSWIMGKLNIAHHKSYHPYRRDNIEKVRRDEEEAQLKEAKEEGRLLLADSEARIDLLRQKSGSSKRKVDEELLQLASTSTSTSTPVISTSNGHINFFEDLEQNAIATSVRAAKKTASAETEQGVALAPSAKDLNPWYSDTKPKDVVENDDRRKRDTARKSIHDPLTSINHQLASSSKPSSSFKPRFKRPPSPKSFSGNPEVSARLSRESSERERAMALIRRKQKEMRGSETPSTVRGGGDSSEYGDMYNRRDVEEAHRIRDRRWDEDYRSGGWRSGHR</sequence>
<evidence type="ECO:0000259" key="3">
    <source>
        <dbReference type="PROSITE" id="PS00028"/>
    </source>
</evidence>
<dbReference type="EMBL" id="JAACJN010000070">
    <property type="protein sequence ID" value="KAF5379311.1"/>
    <property type="molecule type" value="Genomic_DNA"/>
</dbReference>
<dbReference type="PANTHER" id="PTHR22093:SF0">
    <property type="entry name" value="LEUKOCYTE RECEPTOR CLUSTER MEMBER 1"/>
    <property type="match status" value="1"/>
</dbReference>
<dbReference type="SMART" id="SM01083">
    <property type="entry name" value="Cir_N"/>
    <property type="match status" value="1"/>
</dbReference>
<feature type="compositionally biased region" description="Basic and acidic residues" evidence="2">
    <location>
        <begin position="630"/>
        <end position="651"/>
    </location>
</feature>
<dbReference type="AlphaFoldDB" id="A0A8H5M3G2"/>
<feature type="compositionally biased region" description="Basic and acidic residues" evidence="2">
    <location>
        <begin position="522"/>
        <end position="544"/>
    </location>
</feature>
<evidence type="ECO:0000256" key="2">
    <source>
        <dbReference type="SAM" id="MobiDB-lite"/>
    </source>
</evidence>
<feature type="compositionally biased region" description="Basic residues" evidence="2">
    <location>
        <begin position="81"/>
        <end position="92"/>
    </location>
</feature>
<gene>
    <name evidence="4" type="ORF">D9757_007662</name>
</gene>
<dbReference type="PANTHER" id="PTHR22093">
    <property type="entry name" value="LEUKOCYTE RECEPTOR CLUSTER LRC MEMBER 1"/>
    <property type="match status" value="1"/>
</dbReference>
<protein>
    <recommendedName>
        <fullName evidence="3">C2H2-type domain-containing protein</fullName>
    </recommendedName>
</protein>
<keyword evidence="5" id="KW-1185">Reference proteome</keyword>
<dbReference type="PROSITE" id="PS00028">
    <property type="entry name" value="ZINC_FINGER_C2H2_1"/>
    <property type="match status" value="1"/>
</dbReference>
<dbReference type="InterPro" id="IPR019339">
    <property type="entry name" value="CIR_N_dom"/>
</dbReference>
<feature type="region of interest" description="Disordered" evidence="2">
    <location>
        <begin position="146"/>
        <end position="166"/>
    </location>
</feature>
<accession>A0A8H5M3G2</accession>
<evidence type="ECO:0000256" key="1">
    <source>
        <dbReference type="SAM" id="Coils"/>
    </source>
</evidence>
<feature type="region of interest" description="Disordered" evidence="2">
    <location>
        <begin position="499"/>
        <end position="660"/>
    </location>
</feature>
<dbReference type="OrthoDB" id="2159131at2759"/>
<dbReference type="SMART" id="SM00355">
    <property type="entry name" value="ZnF_C2H2"/>
    <property type="match status" value="2"/>
</dbReference>
<feature type="compositionally biased region" description="Low complexity" evidence="2">
    <location>
        <begin position="556"/>
        <end position="565"/>
    </location>
</feature>